<protein>
    <submittedName>
        <fullName evidence="3">Glycosyl hydrolase</fullName>
    </submittedName>
</protein>
<dbReference type="SUPFAM" id="SSF51445">
    <property type="entry name" value="(Trans)glycosidases"/>
    <property type="match status" value="1"/>
</dbReference>
<dbReference type="SMART" id="SM00636">
    <property type="entry name" value="Glyco_18"/>
    <property type="match status" value="1"/>
</dbReference>
<name>A0A433X4N1_9BACL</name>
<feature type="domain" description="GH18" evidence="2">
    <location>
        <begin position="220"/>
        <end position="536"/>
    </location>
</feature>
<accession>A0A433X4N1</accession>
<dbReference type="SUPFAM" id="SSF55383">
    <property type="entry name" value="Copper amine oxidase, domain N"/>
    <property type="match status" value="1"/>
</dbReference>
<dbReference type="EMBL" id="RZNX01000008">
    <property type="protein sequence ID" value="RUT29033.1"/>
    <property type="molecule type" value="Genomic_DNA"/>
</dbReference>
<keyword evidence="4" id="KW-1185">Reference proteome</keyword>
<dbReference type="InterPro" id="IPR036582">
    <property type="entry name" value="Mao_N_sf"/>
</dbReference>
<gene>
    <name evidence="3" type="ORF">EJP77_16010</name>
</gene>
<dbReference type="InterPro" id="IPR017853">
    <property type="entry name" value="GH"/>
</dbReference>
<dbReference type="InterPro" id="IPR011583">
    <property type="entry name" value="Chitinase_II/V-like_cat"/>
</dbReference>
<dbReference type="InterPro" id="IPR012854">
    <property type="entry name" value="Cu_amine_oxidase-like_N"/>
</dbReference>
<dbReference type="Proteomes" id="UP000272464">
    <property type="component" value="Unassembled WGS sequence"/>
</dbReference>
<dbReference type="PANTHER" id="PTHR46066:SF2">
    <property type="entry name" value="CHITINASE DOMAIN-CONTAINING PROTEIN 1"/>
    <property type="match status" value="1"/>
</dbReference>
<dbReference type="Pfam" id="PF00704">
    <property type="entry name" value="Glyco_hydro_18"/>
    <property type="match status" value="1"/>
</dbReference>
<proteinExistence type="predicted"/>
<dbReference type="OrthoDB" id="9775889at2"/>
<organism evidence="3 4">
    <name type="scientific">Paenibacillus zeisoli</name>
    <dbReference type="NCBI Taxonomy" id="2496267"/>
    <lineage>
        <taxon>Bacteria</taxon>
        <taxon>Bacillati</taxon>
        <taxon>Bacillota</taxon>
        <taxon>Bacilli</taxon>
        <taxon>Bacillales</taxon>
        <taxon>Paenibacillaceae</taxon>
        <taxon>Paenibacillus</taxon>
    </lineage>
</organism>
<dbReference type="GO" id="GO:0005975">
    <property type="term" value="P:carbohydrate metabolic process"/>
    <property type="evidence" value="ECO:0007669"/>
    <property type="project" value="InterPro"/>
</dbReference>
<dbReference type="Gene3D" id="3.20.20.80">
    <property type="entry name" value="Glycosidases"/>
    <property type="match status" value="1"/>
</dbReference>
<evidence type="ECO:0000259" key="1">
    <source>
        <dbReference type="PROSITE" id="PS51781"/>
    </source>
</evidence>
<dbReference type="Gene3D" id="3.30.457.10">
    <property type="entry name" value="Copper amine oxidase-like, N-terminal domain"/>
    <property type="match status" value="1"/>
</dbReference>
<dbReference type="Gene3D" id="3.10.50.10">
    <property type="match status" value="1"/>
</dbReference>
<dbReference type="GO" id="GO:0016787">
    <property type="term" value="F:hydrolase activity"/>
    <property type="evidence" value="ECO:0007669"/>
    <property type="project" value="UniProtKB-KW"/>
</dbReference>
<dbReference type="InterPro" id="IPR001223">
    <property type="entry name" value="Glyco_hydro18_cat"/>
</dbReference>
<dbReference type="AlphaFoldDB" id="A0A433X4N1"/>
<dbReference type="PROSITE" id="PS51910">
    <property type="entry name" value="GH18_2"/>
    <property type="match status" value="1"/>
</dbReference>
<dbReference type="InterPro" id="IPR003646">
    <property type="entry name" value="SH3-like_bac-type"/>
</dbReference>
<dbReference type="PANTHER" id="PTHR46066">
    <property type="entry name" value="CHITINASE DOMAIN-CONTAINING PROTEIN 1 FAMILY MEMBER"/>
    <property type="match status" value="1"/>
</dbReference>
<dbReference type="GO" id="GO:0008061">
    <property type="term" value="F:chitin binding"/>
    <property type="evidence" value="ECO:0007669"/>
    <property type="project" value="InterPro"/>
</dbReference>
<feature type="domain" description="SH3b" evidence="1">
    <location>
        <begin position="132"/>
        <end position="199"/>
    </location>
</feature>
<comment type="caution">
    <text evidence="3">The sequence shown here is derived from an EMBL/GenBank/DDBJ whole genome shotgun (WGS) entry which is preliminary data.</text>
</comment>
<evidence type="ECO:0000313" key="4">
    <source>
        <dbReference type="Proteomes" id="UP000272464"/>
    </source>
</evidence>
<dbReference type="Pfam" id="PF07833">
    <property type="entry name" value="Cu_amine_oxidN1"/>
    <property type="match status" value="1"/>
</dbReference>
<dbReference type="SMART" id="SM00287">
    <property type="entry name" value="SH3b"/>
    <property type="match status" value="1"/>
</dbReference>
<evidence type="ECO:0000259" key="2">
    <source>
        <dbReference type="PROSITE" id="PS51910"/>
    </source>
</evidence>
<keyword evidence="3" id="KW-0378">Hydrolase</keyword>
<sequence length="536" mass="60239">MFPNWQHTQPDWRSMKKPIFVQGAVKKYSASGSGDSLKLPLPVIQQEIDPNIRYEEKTESVIITTSKELVHLKIDHKDAKLNNKPIKLMFAPVTVKGTQYLPISLLKQIYGIEWIEDKSTGAVMLFKAGEEIQSAKVSGGSSSDTIALRTEDSIHSPILQDIIPGTQVRVLRIQGDWTFIQLDNGYAGYVPGKNLTLTGTRKIPGVKEIPNTARKKWNNKKVNLTWEAVYQKQPDSSAIGSLPGVNVVSPTWFQIMDGSGNVQSKADDLYVKWAHKNKMHVWALFSNAFDADRTTKALSSFENRLRSIVQILHYAKLYQLDGINIDFENVYTKDGDNVTQFVRELMPLAKEQGLVISIDVTPKSNSEMWSKFMDRKALAGMVDYMMLMAYDEHWAASPEAGSVASLPWTRAAVDRLLEEDEVSPDKLILSVPLYTRVWSEETKNGKTTVSSKAIGMKKAQDIVKNFSLTPTLDESTGQNYVEYTENGILKKIWLEDSYSIKQRVELAAELNLAGVASWTRGFASPEAWVELKEILK</sequence>
<reference evidence="3 4" key="1">
    <citation type="submission" date="2018-12" db="EMBL/GenBank/DDBJ databases">
        <authorList>
            <person name="Sun L."/>
            <person name="Chen Z."/>
        </authorList>
    </citation>
    <scope>NUCLEOTIDE SEQUENCE [LARGE SCALE GENOMIC DNA]</scope>
    <source>
        <strain evidence="3 4">3-5-3</strain>
    </source>
</reference>
<dbReference type="PROSITE" id="PS51781">
    <property type="entry name" value="SH3B"/>
    <property type="match status" value="1"/>
</dbReference>
<dbReference type="Gene3D" id="2.30.30.40">
    <property type="entry name" value="SH3 Domains"/>
    <property type="match status" value="1"/>
</dbReference>
<dbReference type="InterPro" id="IPR029070">
    <property type="entry name" value="Chitinase_insertion_sf"/>
</dbReference>
<evidence type="ECO:0000313" key="3">
    <source>
        <dbReference type="EMBL" id="RUT29033.1"/>
    </source>
</evidence>